<name>A0A8J4AHU2_9ACTN</name>
<dbReference type="CDD" id="cd02440">
    <property type="entry name" value="AdoMet_MTases"/>
    <property type="match status" value="1"/>
</dbReference>
<dbReference type="RefSeq" id="WP_207128547.1">
    <property type="nucleotide sequence ID" value="NZ_BOPO01000128.1"/>
</dbReference>
<dbReference type="Pfam" id="PF04672">
    <property type="entry name" value="Methyltransf_19"/>
    <property type="match status" value="1"/>
</dbReference>
<keyword evidence="2" id="KW-1185">Reference proteome</keyword>
<gene>
    <name evidence="1" type="ORF">NUM_62180</name>
</gene>
<dbReference type="InterPro" id="IPR029063">
    <property type="entry name" value="SAM-dependent_MTases_sf"/>
</dbReference>
<dbReference type="InterPro" id="IPR006764">
    <property type="entry name" value="SAM_dep_MeTrfase_SAV2177_type"/>
</dbReference>
<dbReference type="Proteomes" id="UP000614996">
    <property type="component" value="Unassembled WGS sequence"/>
</dbReference>
<reference evidence="2" key="1">
    <citation type="journal article" date="2021" name="Int. J. Syst. Evol. Microbiol.">
        <title>Actinocatenispora comari sp. nov., an endophytic actinomycete isolated from aerial parts of Comarum salesowianum.</title>
        <authorList>
            <person name="Oyunbileg N."/>
            <person name="Iizaka Y."/>
            <person name="Hamada M."/>
            <person name="Davaapurev B.O."/>
            <person name="Fukumoto A."/>
            <person name="Tsetseg B."/>
            <person name="Kato F."/>
            <person name="Tamura T."/>
            <person name="Batkhuu J."/>
            <person name="Anzai Y."/>
        </authorList>
    </citation>
    <scope>NUCLEOTIDE SEQUENCE [LARGE SCALE GENOMIC DNA]</scope>
    <source>
        <strain evidence="2">NUM-2625</strain>
    </source>
</reference>
<accession>A0A8J4AHU2</accession>
<evidence type="ECO:0000313" key="2">
    <source>
        <dbReference type="Proteomes" id="UP000614996"/>
    </source>
</evidence>
<dbReference type="PIRSF" id="PIRSF017393">
    <property type="entry name" value="MTase_SAV2177"/>
    <property type="match status" value="1"/>
</dbReference>
<organism evidence="1 2">
    <name type="scientific">Actinocatenispora comari</name>
    <dbReference type="NCBI Taxonomy" id="2807577"/>
    <lineage>
        <taxon>Bacteria</taxon>
        <taxon>Bacillati</taxon>
        <taxon>Actinomycetota</taxon>
        <taxon>Actinomycetes</taxon>
        <taxon>Micromonosporales</taxon>
        <taxon>Micromonosporaceae</taxon>
        <taxon>Actinocatenispora</taxon>
    </lineage>
</organism>
<protein>
    <recommendedName>
        <fullName evidence="3">S-adenosyl methyltransferase</fullName>
    </recommendedName>
</protein>
<dbReference type="EMBL" id="BOPO01000128">
    <property type="protein sequence ID" value="GIL30964.1"/>
    <property type="molecule type" value="Genomic_DNA"/>
</dbReference>
<evidence type="ECO:0000313" key="1">
    <source>
        <dbReference type="EMBL" id="GIL30964.1"/>
    </source>
</evidence>
<proteinExistence type="predicted"/>
<comment type="caution">
    <text evidence="1">The sequence shown here is derived from an EMBL/GenBank/DDBJ whole genome shotgun (WGS) entry which is preliminary data.</text>
</comment>
<evidence type="ECO:0008006" key="3">
    <source>
        <dbReference type="Google" id="ProtNLM"/>
    </source>
</evidence>
<sequence length="268" mass="29000">MERPETGPELDSADLDRPSPARIYDYLLGGAHNFASDRAAGERAAATMPTLTAAIRANRGFLRRVVVRLAGTLGITQFLDLGSGIPTVGNVHEIAQHQSPGSRVLYVDIDPVAVAHARHILSGNPLAETIQCDFRDPAAVLDHPALTDLLDLNRPVAVLMNAVLHFVPDEQDPGGIIDGYVEHLVPGSYLAVSHAAPDPDHPREQEAMVEDYRRTTGAEFINRSADTIAGWLHGLDIEPPGIVPVNEWYPDTAAEPILRTYGVLARKP</sequence>
<dbReference type="AlphaFoldDB" id="A0A8J4AHU2"/>
<dbReference type="Gene3D" id="3.40.50.150">
    <property type="entry name" value="Vaccinia Virus protein VP39"/>
    <property type="match status" value="1"/>
</dbReference>
<dbReference type="SUPFAM" id="SSF53335">
    <property type="entry name" value="S-adenosyl-L-methionine-dependent methyltransferases"/>
    <property type="match status" value="1"/>
</dbReference>